<organism evidence="4 5">
    <name type="scientific">Campylobacter felis</name>
    <dbReference type="NCBI Taxonomy" id="2974565"/>
    <lineage>
        <taxon>Bacteria</taxon>
        <taxon>Pseudomonadati</taxon>
        <taxon>Campylobacterota</taxon>
        <taxon>Epsilonproteobacteria</taxon>
        <taxon>Campylobacterales</taxon>
        <taxon>Campylobacteraceae</taxon>
        <taxon>Campylobacter</taxon>
    </lineage>
</organism>
<feature type="domain" description="Phage-Barnase-EndoU-ColicinE5/D-RelE like nuclease 2" evidence="2">
    <location>
        <begin position="147"/>
        <end position="257"/>
    </location>
</feature>
<gene>
    <name evidence="4" type="ORF">NYG95_08835</name>
</gene>
<dbReference type="InterPro" id="IPR041110">
    <property type="entry name" value="PBECR2"/>
</dbReference>
<feature type="domain" description="Phage-Barnase-EndoU-ColicinE5/D-RelE like nuclease 3" evidence="3">
    <location>
        <begin position="507"/>
        <end position="625"/>
    </location>
</feature>
<accession>A0ABT7I5W2</accession>
<evidence type="ECO:0000313" key="5">
    <source>
        <dbReference type="Proteomes" id="UP001176223"/>
    </source>
</evidence>
<dbReference type="EMBL" id="JANURU010000034">
    <property type="protein sequence ID" value="MDL0147700.1"/>
    <property type="molecule type" value="Genomic_DNA"/>
</dbReference>
<evidence type="ECO:0000259" key="2">
    <source>
        <dbReference type="Pfam" id="PF18810"/>
    </source>
</evidence>
<reference evidence="4" key="1">
    <citation type="submission" date="2022-08" db="EMBL/GenBank/DDBJ databases">
        <authorList>
            <person name="Wang H."/>
        </authorList>
    </citation>
    <scope>NUCLEOTIDE SEQUENCE</scope>
    <source>
        <strain evidence="4">XJK33-1</strain>
    </source>
</reference>
<name>A0ABT7I5W2_9BACT</name>
<evidence type="ECO:0000313" key="4">
    <source>
        <dbReference type="EMBL" id="MDL0147700.1"/>
    </source>
</evidence>
<dbReference type="RefSeq" id="WP_289774276.1">
    <property type="nucleotide sequence ID" value="NZ_JANURU010000034.1"/>
</dbReference>
<sequence>LKGQDSNEKFKLYGNLEELKAWRKESKTKLDKARVNLSKIDEDIIPQNAKNDEVLDVEVLEEVSLNEPMKFLEFQQKKLSTYIEQNTPLRLLEHKKEFSTRDILNFLEQSSLNGKEKAFLIRHLERDLDKIKAKIKEEEALKETQKEWLEAFGLKSLDEEAIVEIPVDLKERLGKEIKLNKKDLEKLIKNKREKYILQIKETFNEPEAVFIDENEDLIFAKSFNDKLFFVNVNRDYGEAFKALSLAPKKNNNLLNKLDKAKEILKLDSKLRDSTAQQAFTGVLSAPNKSNTEIIAQINDTLSEVVDNYEHFYQRYGERLDGSLYLDDFKALSKDEQREFSHILYTFRNYLNQHDKSFENATDSIKKAYELDILGQKEADDILKKAKPQRNITKYVENALRVIKSIKASKEYGGDYFEKLQELKDIENKFYKYIAGLEKTKNQIENIQFQIQKANLEKINELNEGVDESVKNLIDKSTSKGRDMQIIGAANFTPQIAKYIHENKKRIAIEKLDAKEAENLGFKFPNEARATIDYTAIQHTLKRHGGDSKLAKESGQEPINYDDIANYRNIAKNADETLQSEDKSGNKVVVSFKQINGHFVVVEQMQRKNNDLAFKTMFKEKGEYKNSPSYKETRAKTQTLSSGYEPSANSFVKPDESIPQKPQEIIEQAKEQGKSVTETKEYETLKEHIWIPLQKEIQQAEQELIEYEKRSGIVLDDDYKQNYVEDSKRNFYRYYKIPEEVKAIQKKYFNQAMPQEYEEFLGPIENLPEQTVANDFRELGSEAKILQYFKDFIHNKYVGKPMAKGTENARAAEILFLILKNDLGIPDEARDLTSAKGKAAFGKFKKSLKKGELTDKIAFYLYDQNTYKVRKSIERLLNITPLKEFGTNYAEFYRDGKGAVKKLIREAEAFKENGEKGEYKGQVAGAFYKEGL</sequence>
<dbReference type="Pfam" id="PF18810">
    <property type="entry name" value="PBECR2"/>
    <property type="match status" value="1"/>
</dbReference>
<proteinExistence type="predicted"/>
<feature type="region of interest" description="Disordered" evidence="1">
    <location>
        <begin position="627"/>
        <end position="659"/>
    </location>
</feature>
<dbReference type="InterPro" id="IPR041301">
    <property type="entry name" value="PBECR3"/>
</dbReference>
<evidence type="ECO:0000256" key="1">
    <source>
        <dbReference type="SAM" id="MobiDB-lite"/>
    </source>
</evidence>
<reference evidence="4" key="2">
    <citation type="journal article" date="2023" name="Microorganisms">
        <title>Isolation and Genomic Characteristics of Cat-Borne Campylobacter felis sp. nov. and Sheep-Borne Campylobacter ovis sp. nov.</title>
        <authorList>
            <person name="Wang H."/>
            <person name="Li Y."/>
            <person name="Gu Y."/>
            <person name="Zhou G."/>
            <person name="Chen X."/>
            <person name="Zhang X."/>
            <person name="Shao Z."/>
            <person name="Zhang J."/>
            <person name="Zhang M."/>
        </authorList>
    </citation>
    <scope>NUCLEOTIDE SEQUENCE</scope>
    <source>
        <strain evidence="4">XJK33-1</strain>
    </source>
</reference>
<feature type="non-terminal residue" evidence="4">
    <location>
        <position position="1"/>
    </location>
</feature>
<feature type="non-terminal residue" evidence="4">
    <location>
        <position position="931"/>
    </location>
</feature>
<keyword evidence="5" id="KW-1185">Reference proteome</keyword>
<evidence type="ECO:0000259" key="3">
    <source>
        <dbReference type="Pfam" id="PF18812"/>
    </source>
</evidence>
<dbReference type="Pfam" id="PF18812">
    <property type="entry name" value="PBECR3"/>
    <property type="match status" value="1"/>
</dbReference>
<protein>
    <submittedName>
        <fullName evidence="4">PBECR2 nuclease fold domain-containing protein</fullName>
    </submittedName>
</protein>
<dbReference type="Proteomes" id="UP001176223">
    <property type="component" value="Unassembled WGS sequence"/>
</dbReference>
<comment type="caution">
    <text evidence="4">The sequence shown here is derived from an EMBL/GenBank/DDBJ whole genome shotgun (WGS) entry which is preliminary data.</text>
</comment>
<feature type="compositionally biased region" description="Polar residues" evidence="1">
    <location>
        <begin position="627"/>
        <end position="649"/>
    </location>
</feature>